<evidence type="ECO:0000259" key="4">
    <source>
        <dbReference type="Pfam" id="PF08241"/>
    </source>
</evidence>
<evidence type="ECO:0000256" key="1">
    <source>
        <dbReference type="ARBA" id="ARBA00008361"/>
    </source>
</evidence>
<evidence type="ECO:0000313" key="5">
    <source>
        <dbReference type="EMBL" id="MFC4601036.1"/>
    </source>
</evidence>
<name>A0ABV9FK43_9BACL</name>
<organism evidence="5 6">
    <name type="scientific">Cohnella hongkongensis</name>
    <dbReference type="NCBI Taxonomy" id="178337"/>
    <lineage>
        <taxon>Bacteria</taxon>
        <taxon>Bacillati</taxon>
        <taxon>Bacillota</taxon>
        <taxon>Bacilli</taxon>
        <taxon>Bacillales</taxon>
        <taxon>Paenibacillaceae</taxon>
        <taxon>Cohnella</taxon>
    </lineage>
</organism>
<dbReference type="RefSeq" id="WP_378100669.1">
    <property type="nucleotide sequence ID" value="NZ_JBHSEP010000022.1"/>
</dbReference>
<feature type="domain" description="Methyltransferase type 11" evidence="4">
    <location>
        <begin position="42"/>
        <end position="134"/>
    </location>
</feature>
<dbReference type="CDD" id="cd02440">
    <property type="entry name" value="AdoMet_MTases"/>
    <property type="match status" value="1"/>
</dbReference>
<dbReference type="Pfam" id="PF08241">
    <property type="entry name" value="Methyltransf_11"/>
    <property type="match status" value="1"/>
</dbReference>
<comment type="similarity">
    <text evidence="1">Belongs to the methyltransferase superfamily.</text>
</comment>
<reference evidence="6" key="1">
    <citation type="journal article" date="2019" name="Int. J. Syst. Evol. Microbiol.">
        <title>The Global Catalogue of Microorganisms (GCM) 10K type strain sequencing project: providing services to taxonomists for standard genome sequencing and annotation.</title>
        <authorList>
            <consortium name="The Broad Institute Genomics Platform"/>
            <consortium name="The Broad Institute Genome Sequencing Center for Infectious Disease"/>
            <person name="Wu L."/>
            <person name="Ma J."/>
        </authorList>
    </citation>
    <scope>NUCLEOTIDE SEQUENCE [LARGE SCALE GENOMIC DNA]</scope>
    <source>
        <strain evidence="6">CCUG 49571</strain>
    </source>
</reference>
<dbReference type="InterPro" id="IPR013216">
    <property type="entry name" value="Methyltransf_11"/>
</dbReference>
<dbReference type="GO" id="GO:0008168">
    <property type="term" value="F:methyltransferase activity"/>
    <property type="evidence" value="ECO:0007669"/>
    <property type="project" value="UniProtKB-KW"/>
</dbReference>
<sequence length="251" mass="28552">MNSKTRFTSRVETYTKYRPSYPAEAIDYLYGVVGLNETSEVLDVGAGTGIFSRLLLERGSRVTAVEPNDAMREAALSASRNHPRFQAVAGSAEETGVQDASYDYIVSAQAFHWFDRAAAKREFRRVLKPGGKTILVWNTRLKEGTPFLEGYEKLLRGLGTDYEQVNHQNISREMLNDFFRKDGLSEARFDNRQVLDFDGIAGRLRSSSYTPQPGHPGYEPMMRELRELFERTSENGTVNFDYVTEVYWGEV</sequence>
<accession>A0ABV9FK43</accession>
<dbReference type="PANTHER" id="PTHR44942">
    <property type="entry name" value="METHYLTRANSF_11 DOMAIN-CONTAINING PROTEIN"/>
    <property type="match status" value="1"/>
</dbReference>
<keyword evidence="2 5" id="KW-0489">Methyltransferase</keyword>
<keyword evidence="3 5" id="KW-0808">Transferase</keyword>
<evidence type="ECO:0000256" key="2">
    <source>
        <dbReference type="ARBA" id="ARBA00022603"/>
    </source>
</evidence>
<dbReference type="SUPFAM" id="SSF53335">
    <property type="entry name" value="S-adenosyl-L-methionine-dependent methyltransferases"/>
    <property type="match status" value="1"/>
</dbReference>
<keyword evidence="6" id="KW-1185">Reference proteome</keyword>
<dbReference type="InterPro" id="IPR051052">
    <property type="entry name" value="Diverse_substrate_MTase"/>
</dbReference>
<dbReference type="InterPro" id="IPR029063">
    <property type="entry name" value="SAM-dependent_MTases_sf"/>
</dbReference>
<dbReference type="EMBL" id="JBHSEP010000022">
    <property type="protein sequence ID" value="MFC4601036.1"/>
    <property type="molecule type" value="Genomic_DNA"/>
</dbReference>
<gene>
    <name evidence="5" type="ORF">ACFO3S_22530</name>
</gene>
<protein>
    <submittedName>
        <fullName evidence="5">Class I SAM-dependent methyltransferase</fullName>
        <ecNumber evidence="5">2.1.1.-</ecNumber>
    </submittedName>
</protein>
<dbReference type="PANTHER" id="PTHR44942:SF4">
    <property type="entry name" value="METHYLTRANSFERASE TYPE 11 DOMAIN-CONTAINING PROTEIN"/>
    <property type="match status" value="1"/>
</dbReference>
<evidence type="ECO:0000256" key="3">
    <source>
        <dbReference type="ARBA" id="ARBA00022679"/>
    </source>
</evidence>
<evidence type="ECO:0000313" key="6">
    <source>
        <dbReference type="Proteomes" id="UP001596028"/>
    </source>
</evidence>
<dbReference type="EC" id="2.1.1.-" evidence="5"/>
<proteinExistence type="inferred from homology"/>
<dbReference type="Proteomes" id="UP001596028">
    <property type="component" value="Unassembled WGS sequence"/>
</dbReference>
<dbReference type="GO" id="GO:0032259">
    <property type="term" value="P:methylation"/>
    <property type="evidence" value="ECO:0007669"/>
    <property type="project" value="UniProtKB-KW"/>
</dbReference>
<dbReference type="Gene3D" id="3.40.50.150">
    <property type="entry name" value="Vaccinia Virus protein VP39"/>
    <property type="match status" value="1"/>
</dbReference>
<comment type="caution">
    <text evidence="5">The sequence shown here is derived from an EMBL/GenBank/DDBJ whole genome shotgun (WGS) entry which is preliminary data.</text>
</comment>